<keyword evidence="4" id="KW-0010">Activator</keyword>
<evidence type="ECO:0000256" key="3">
    <source>
        <dbReference type="ARBA" id="ARBA00023125"/>
    </source>
</evidence>
<keyword evidence="8" id="KW-1185">Reference proteome</keyword>
<dbReference type="PRINTS" id="PR00039">
    <property type="entry name" value="HTHLYSR"/>
</dbReference>
<dbReference type="InterPro" id="IPR000847">
    <property type="entry name" value="LysR_HTH_N"/>
</dbReference>
<protein>
    <submittedName>
        <fullName evidence="7">LysR family transcriptional regulator</fullName>
    </submittedName>
</protein>
<dbReference type="CDD" id="cd08423">
    <property type="entry name" value="PBP2_LTTR_like_6"/>
    <property type="match status" value="1"/>
</dbReference>
<accession>A0ABU4CUD6</accession>
<dbReference type="PANTHER" id="PTHR30346">
    <property type="entry name" value="TRANSCRIPTIONAL DUAL REGULATOR HCAR-RELATED"/>
    <property type="match status" value="1"/>
</dbReference>
<evidence type="ECO:0000256" key="4">
    <source>
        <dbReference type="ARBA" id="ARBA00023159"/>
    </source>
</evidence>
<evidence type="ECO:0000256" key="5">
    <source>
        <dbReference type="ARBA" id="ARBA00023163"/>
    </source>
</evidence>
<feature type="domain" description="HTH lysR-type" evidence="6">
    <location>
        <begin position="1"/>
        <end position="60"/>
    </location>
</feature>
<organism evidence="7 8">
    <name type="scientific">Rhodococcus cerastii</name>
    <dbReference type="NCBI Taxonomy" id="908616"/>
    <lineage>
        <taxon>Bacteria</taxon>
        <taxon>Bacillati</taxon>
        <taxon>Actinomycetota</taxon>
        <taxon>Actinomycetes</taxon>
        <taxon>Mycobacteriales</taxon>
        <taxon>Nocardiaceae</taxon>
        <taxon>Rhodococcus</taxon>
    </lineage>
</organism>
<evidence type="ECO:0000256" key="2">
    <source>
        <dbReference type="ARBA" id="ARBA00023015"/>
    </source>
</evidence>
<dbReference type="InterPro" id="IPR036388">
    <property type="entry name" value="WH-like_DNA-bd_sf"/>
</dbReference>
<sequence>MKADLTRLQILSAVGRHGSMAAAADELRYTSSAISQQISKLESELGVELVERHARGVRLTEAGRAVVVRARAIDEQLDGMKDDLRELAGGFTGTVRFGVFPTFAASLLPDVVIGLRETHPGIRLSVHSSRIAPLQELLETRQLDLALTWDYPWNRTVDEGLTVREILSDSTVLIVRRDHELAHADTVELSDLSNDDWIVRAGGHPTAEHLWRCAHTAGFRPTVAVEASDYQETQAMVAAGLGVTLCPQLATSYVRGEVVVKRLAASVPPRRICTARPSDVKPSVASLRLEGLLHKVVKGYNLSQG</sequence>
<dbReference type="SUPFAM" id="SSF53850">
    <property type="entry name" value="Periplasmic binding protein-like II"/>
    <property type="match status" value="1"/>
</dbReference>
<keyword evidence="3" id="KW-0238">DNA-binding</keyword>
<dbReference type="Pfam" id="PF03466">
    <property type="entry name" value="LysR_substrate"/>
    <property type="match status" value="1"/>
</dbReference>
<dbReference type="InterPro" id="IPR005119">
    <property type="entry name" value="LysR_subst-bd"/>
</dbReference>
<keyword evidence="2" id="KW-0805">Transcription regulation</keyword>
<keyword evidence="5" id="KW-0804">Transcription</keyword>
<dbReference type="RefSeq" id="WP_317532182.1">
    <property type="nucleotide sequence ID" value="NZ_JAWLKF010000001.1"/>
</dbReference>
<evidence type="ECO:0000259" key="6">
    <source>
        <dbReference type="PROSITE" id="PS50931"/>
    </source>
</evidence>
<dbReference type="Gene3D" id="3.40.190.10">
    <property type="entry name" value="Periplasmic binding protein-like II"/>
    <property type="match status" value="2"/>
</dbReference>
<dbReference type="InterPro" id="IPR036390">
    <property type="entry name" value="WH_DNA-bd_sf"/>
</dbReference>
<comment type="similarity">
    <text evidence="1">Belongs to the LysR transcriptional regulatory family.</text>
</comment>
<dbReference type="SUPFAM" id="SSF46785">
    <property type="entry name" value="Winged helix' DNA-binding domain"/>
    <property type="match status" value="1"/>
</dbReference>
<dbReference type="EMBL" id="JAWLKF010000001">
    <property type="protein sequence ID" value="MDV6301028.1"/>
    <property type="molecule type" value="Genomic_DNA"/>
</dbReference>
<gene>
    <name evidence="7" type="ORF">R3P93_00485</name>
</gene>
<dbReference type="PANTHER" id="PTHR30346:SF29">
    <property type="entry name" value="LYSR SUBSTRATE-BINDING"/>
    <property type="match status" value="1"/>
</dbReference>
<reference evidence="7 8" key="1">
    <citation type="submission" date="2023-10" db="EMBL/GenBank/DDBJ databases">
        <title>Development of a sustainable strategy for remediation of hydrocarbon-contaminated territories based on the waste exchange concept.</title>
        <authorList>
            <person name="Krivoruchko A."/>
        </authorList>
    </citation>
    <scope>NUCLEOTIDE SEQUENCE [LARGE SCALE GENOMIC DNA]</scope>
    <source>
        <strain evidence="7 8">IEGM 1327</strain>
    </source>
</reference>
<name>A0ABU4CUD6_9NOCA</name>
<dbReference type="PROSITE" id="PS50931">
    <property type="entry name" value="HTH_LYSR"/>
    <property type="match status" value="1"/>
</dbReference>
<comment type="caution">
    <text evidence="7">The sequence shown here is derived from an EMBL/GenBank/DDBJ whole genome shotgun (WGS) entry which is preliminary data.</text>
</comment>
<dbReference type="Proteomes" id="UP001186104">
    <property type="component" value="Unassembled WGS sequence"/>
</dbReference>
<evidence type="ECO:0000256" key="1">
    <source>
        <dbReference type="ARBA" id="ARBA00009437"/>
    </source>
</evidence>
<evidence type="ECO:0000313" key="7">
    <source>
        <dbReference type="EMBL" id="MDV6301028.1"/>
    </source>
</evidence>
<dbReference type="Gene3D" id="1.10.10.10">
    <property type="entry name" value="Winged helix-like DNA-binding domain superfamily/Winged helix DNA-binding domain"/>
    <property type="match status" value="1"/>
</dbReference>
<proteinExistence type="inferred from homology"/>
<evidence type="ECO:0000313" key="8">
    <source>
        <dbReference type="Proteomes" id="UP001186104"/>
    </source>
</evidence>
<dbReference type="Pfam" id="PF00126">
    <property type="entry name" value="HTH_1"/>
    <property type="match status" value="1"/>
</dbReference>